<organism evidence="3 4">
    <name type="scientific">Desulfosarcina ovata subsp. ovata</name>
    <dbReference type="NCBI Taxonomy" id="2752305"/>
    <lineage>
        <taxon>Bacteria</taxon>
        <taxon>Pseudomonadati</taxon>
        <taxon>Thermodesulfobacteriota</taxon>
        <taxon>Desulfobacteria</taxon>
        <taxon>Desulfobacterales</taxon>
        <taxon>Desulfosarcinaceae</taxon>
        <taxon>Desulfosarcina</taxon>
    </lineage>
</organism>
<dbReference type="Gene3D" id="1.10.3730.20">
    <property type="match status" value="1"/>
</dbReference>
<dbReference type="Proteomes" id="UP000422108">
    <property type="component" value="Chromosome"/>
</dbReference>
<dbReference type="Pfam" id="PF00892">
    <property type="entry name" value="EamA"/>
    <property type="match status" value="1"/>
</dbReference>
<proteinExistence type="predicted"/>
<feature type="transmembrane region" description="Helical" evidence="1">
    <location>
        <begin position="285"/>
        <end position="306"/>
    </location>
</feature>
<feature type="transmembrane region" description="Helical" evidence="1">
    <location>
        <begin position="168"/>
        <end position="187"/>
    </location>
</feature>
<feature type="domain" description="EamA" evidence="2">
    <location>
        <begin position="169"/>
        <end position="299"/>
    </location>
</feature>
<dbReference type="AlphaFoldDB" id="A0A5K8AGB8"/>
<evidence type="ECO:0000259" key="2">
    <source>
        <dbReference type="Pfam" id="PF00892"/>
    </source>
</evidence>
<dbReference type="SUPFAM" id="SSF103481">
    <property type="entry name" value="Multidrug resistance efflux transporter EmrE"/>
    <property type="match status" value="1"/>
</dbReference>
<accession>A0A5K8AGB8</accession>
<keyword evidence="1" id="KW-0472">Membrane</keyword>
<feature type="transmembrane region" description="Helical" evidence="1">
    <location>
        <begin position="199"/>
        <end position="220"/>
    </location>
</feature>
<sequence>MISSHPNRSNTGTGVTFAFVCLIILGTLPVVSNSRPPGTSALAFAFFLSVWQLIFSLPLFIHELISGRRGLFDMGGGSRERGRVAAVAVVTGIMFGLATWCYVLSMEKAGAVSASIAIQTYPLFAILVEMVLIRQGKSFLELALTLGLVLDLYYLGTGGTWQLAGISVWFLAALGVPLLWSIAHVLIREELTTTPITPAQVTFFRVLLSAVFLGAVMGGTGDGGRFIDTMPYAAAMGCLYYLELLVWFYAVRHINISLASAVTTPWPAVTMVLAALFLGDKIQRYQVTAFFIAAGCVGALLAAGAARNRAR</sequence>
<feature type="transmembrane region" description="Helical" evidence="1">
    <location>
        <begin position="258"/>
        <end position="279"/>
    </location>
</feature>
<keyword evidence="1" id="KW-0812">Transmembrane</keyword>
<dbReference type="InterPro" id="IPR037185">
    <property type="entry name" value="EmrE-like"/>
</dbReference>
<dbReference type="InterPro" id="IPR000620">
    <property type="entry name" value="EamA_dom"/>
</dbReference>
<evidence type="ECO:0000256" key="1">
    <source>
        <dbReference type="SAM" id="Phobius"/>
    </source>
</evidence>
<feature type="transmembrane region" description="Helical" evidence="1">
    <location>
        <begin position="139"/>
        <end position="156"/>
    </location>
</feature>
<dbReference type="RefSeq" id="WP_155312596.1">
    <property type="nucleotide sequence ID" value="NZ_AP021879.1"/>
</dbReference>
<evidence type="ECO:0000313" key="3">
    <source>
        <dbReference type="EMBL" id="BBO91733.1"/>
    </source>
</evidence>
<dbReference type="GO" id="GO:0016020">
    <property type="term" value="C:membrane"/>
    <property type="evidence" value="ECO:0007669"/>
    <property type="project" value="InterPro"/>
</dbReference>
<feature type="transmembrane region" description="Helical" evidence="1">
    <location>
        <begin position="232"/>
        <end position="251"/>
    </location>
</feature>
<protein>
    <recommendedName>
        <fullName evidence="2">EamA domain-containing protein</fullName>
    </recommendedName>
</protein>
<keyword evidence="1" id="KW-1133">Transmembrane helix</keyword>
<feature type="transmembrane region" description="Helical" evidence="1">
    <location>
        <begin position="111"/>
        <end position="132"/>
    </location>
</feature>
<feature type="transmembrane region" description="Helical" evidence="1">
    <location>
        <begin position="43"/>
        <end position="61"/>
    </location>
</feature>
<reference evidence="3 4" key="1">
    <citation type="submission" date="2019-11" db="EMBL/GenBank/DDBJ databases">
        <title>Comparative genomics of hydrocarbon-degrading Desulfosarcina strains.</title>
        <authorList>
            <person name="Watanabe M."/>
            <person name="Kojima H."/>
            <person name="Fukui M."/>
        </authorList>
    </citation>
    <scope>NUCLEOTIDE SEQUENCE [LARGE SCALE GENOMIC DNA]</scope>
    <source>
        <strain evidence="4">oXyS1</strain>
    </source>
</reference>
<feature type="transmembrane region" description="Helical" evidence="1">
    <location>
        <begin position="12"/>
        <end position="31"/>
    </location>
</feature>
<dbReference type="EMBL" id="AP021879">
    <property type="protein sequence ID" value="BBO91733.1"/>
    <property type="molecule type" value="Genomic_DNA"/>
</dbReference>
<name>A0A5K8AGB8_9BACT</name>
<gene>
    <name evidence="3" type="ORF">DSCOOX_49130</name>
</gene>
<keyword evidence="4" id="KW-1185">Reference proteome</keyword>
<evidence type="ECO:0000313" key="4">
    <source>
        <dbReference type="Proteomes" id="UP000422108"/>
    </source>
</evidence>
<feature type="transmembrane region" description="Helical" evidence="1">
    <location>
        <begin position="82"/>
        <end position="105"/>
    </location>
</feature>